<evidence type="ECO:0000256" key="6">
    <source>
        <dbReference type="SAM" id="Phobius"/>
    </source>
</evidence>
<dbReference type="PANTHER" id="PTHR43124:SF4">
    <property type="entry name" value="SUGAR EFFLUX TRANSPORTER"/>
    <property type="match status" value="1"/>
</dbReference>
<feature type="transmembrane region" description="Helical" evidence="6">
    <location>
        <begin position="297"/>
        <end position="316"/>
    </location>
</feature>
<dbReference type="InterPro" id="IPR050189">
    <property type="entry name" value="MFS_Efflux_Transporters"/>
</dbReference>
<feature type="transmembrane region" description="Helical" evidence="6">
    <location>
        <begin position="241"/>
        <end position="262"/>
    </location>
</feature>
<dbReference type="PANTHER" id="PTHR43124">
    <property type="entry name" value="PURINE EFFLUX PUMP PBUE"/>
    <property type="match status" value="1"/>
</dbReference>
<name>A0ABW6WNW6_9ACTN</name>
<feature type="transmembrane region" description="Helical" evidence="6">
    <location>
        <begin position="274"/>
        <end position="291"/>
    </location>
</feature>
<keyword evidence="4 6" id="KW-1133">Transmembrane helix</keyword>
<proteinExistence type="predicted"/>
<sequence length="400" mass="40051">MTPDVAPRRAWAALIVLSLAAFSFVATELLPIGLLTLIADDLGRSRSQIGLLVGGYAIVVVLASVPLTLLTKNVPRRRVLGATLLLFAAANLAGALAPTYEILAFARLVTALTQALFWSIAAPVVTGLFPVTMRGRVVALFGTGAALAPVLGVPLCTWLGQHAGWRAAFAVMAVAGVVAAVATIALLPSYPPTAGGAARGTAPNRSSFIVLLAATAVGITGFLVFTTYVTPFLLDVSGFPASALPALLFVSGVAGIAGTISVGRTLDSHPIGSLLTPLSIGSIALLGLYVAGAVKPATVVLLAGIGLAYAAFATALQSRMLQLAPGSTDLASAGISTAFNLGIAAGSLVGGAMLPGWGSRPLALVGALLVAVALLTVAADARRGPGDRVGDSAAKGRQVA</sequence>
<dbReference type="InterPro" id="IPR011701">
    <property type="entry name" value="MFS"/>
</dbReference>
<comment type="caution">
    <text evidence="8">The sequence shown here is derived from an EMBL/GenBank/DDBJ whole genome shotgun (WGS) entry which is preliminary data.</text>
</comment>
<feature type="transmembrane region" description="Helical" evidence="6">
    <location>
        <begin position="79"/>
        <end position="98"/>
    </location>
</feature>
<evidence type="ECO:0000256" key="3">
    <source>
        <dbReference type="ARBA" id="ARBA00022692"/>
    </source>
</evidence>
<feature type="transmembrane region" description="Helical" evidence="6">
    <location>
        <begin position="49"/>
        <end position="70"/>
    </location>
</feature>
<evidence type="ECO:0000313" key="8">
    <source>
        <dbReference type="EMBL" id="MFF5294738.1"/>
    </source>
</evidence>
<feature type="transmembrane region" description="Helical" evidence="6">
    <location>
        <begin position="328"/>
        <end position="349"/>
    </location>
</feature>
<feature type="transmembrane region" description="Helical" evidence="6">
    <location>
        <begin position="208"/>
        <end position="229"/>
    </location>
</feature>
<dbReference type="Gene3D" id="1.20.1250.20">
    <property type="entry name" value="MFS general substrate transporter like domains"/>
    <property type="match status" value="1"/>
</dbReference>
<dbReference type="Pfam" id="PF07690">
    <property type="entry name" value="MFS_1"/>
    <property type="match status" value="1"/>
</dbReference>
<evidence type="ECO:0000256" key="1">
    <source>
        <dbReference type="ARBA" id="ARBA00004651"/>
    </source>
</evidence>
<feature type="transmembrane region" description="Helical" evidence="6">
    <location>
        <begin position="137"/>
        <end position="161"/>
    </location>
</feature>
<evidence type="ECO:0000256" key="2">
    <source>
        <dbReference type="ARBA" id="ARBA00022475"/>
    </source>
</evidence>
<evidence type="ECO:0000256" key="4">
    <source>
        <dbReference type="ARBA" id="ARBA00022989"/>
    </source>
</evidence>
<organism evidence="8 9">
    <name type="scientific">Paractinoplanes globisporus</name>
    <dbReference type="NCBI Taxonomy" id="113565"/>
    <lineage>
        <taxon>Bacteria</taxon>
        <taxon>Bacillati</taxon>
        <taxon>Actinomycetota</taxon>
        <taxon>Actinomycetes</taxon>
        <taxon>Micromonosporales</taxon>
        <taxon>Micromonosporaceae</taxon>
        <taxon>Paractinoplanes</taxon>
    </lineage>
</organism>
<feature type="transmembrane region" description="Helical" evidence="6">
    <location>
        <begin position="12"/>
        <end position="37"/>
    </location>
</feature>
<dbReference type="CDD" id="cd17324">
    <property type="entry name" value="MFS_NepI_like"/>
    <property type="match status" value="1"/>
</dbReference>
<feature type="transmembrane region" description="Helical" evidence="6">
    <location>
        <begin position="167"/>
        <end position="187"/>
    </location>
</feature>
<evidence type="ECO:0000313" key="9">
    <source>
        <dbReference type="Proteomes" id="UP001602245"/>
    </source>
</evidence>
<feature type="transmembrane region" description="Helical" evidence="6">
    <location>
        <begin position="104"/>
        <end position="125"/>
    </location>
</feature>
<protein>
    <submittedName>
        <fullName evidence="8">MFS transporter</fullName>
    </submittedName>
</protein>
<gene>
    <name evidence="8" type="ORF">ACFY35_35305</name>
</gene>
<dbReference type="InterPro" id="IPR036259">
    <property type="entry name" value="MFS_trans_sf"/>
</dbReference>
<dbReference type="EMBL" id="JBIAZU010000006">
    <property type="protein sequence ID" value="MFF5294738.1"/>
    <property type="molecule type" value="Genomic_DNA"/>
</dbReference>
<reference evidence="8 9" key="1">
    <citation type="submission" date="2024-10" db="EMBL/GenBank/DDBJ databases">
        <title>The Natural Products Discovery Center: Release of the First 8490 Sequenced Strains for Exploring Actinobacteria Biosynthetic Diversity.</title>
        <authorList>
            <person name="Kalkreuter E."/>
            <person name="Kautsar S.A."/>
            <person name="Yang D."/>
            <person name="Bader C.D."/>
            <person name="Teijaro C.N."/>
            <person name="Fluegel L."/>
            <person name="Davis C.M."/>
            <person name="Simpson J.R."/>
            <person name="Lauterbach L."/>
            <person name="Steele A.D."/>
            <person name="Gui C."/>
            <person name="Meng S."/>
            <person name="Li G."/>
            <person name="Viehrig K."/>
            <person name="Ye F."/>
            <person name="Su P."/>
            <person name="Kiefer A.F."/>
            <person name="Nichols A."/>
            <person name="Cepeda A.J."/>
            <person name="Yan W."/>
            <person name="Fan B."/>
            <person name="Jiang Y."/>
            <person name="Adhikari A."/>
            <person name="Zheng C.-J."/>
            <person name="Schuster L."/>
            <person name="Cowan T.M."/>
            <person name="Smanski M.J."/>
            <person name="Chevrette M.G."/>
            <person name="De Carvalho L.P.S."/>
            <person name="Shen B."/>
        </authorList>
    </citation>
    <scope>NUCLEOTIDE SEQUENCE [LARGE SCALE GENOMIC DNA]</scope>
    <source>
        <strain evidence="8 9">NPDC000087</strain>
    </source>
</reference>
<dbReference type="InterPro" id="IPR020846">
    <property type="entry name" value="MFS_dom"/>
</dbReference>
<dbReference type="RefSeq" id="WP_020517605.1">
    <property type="nucleotide sequence ID" value="NZ_JBIAZU010000006.1"/>
</dbReference>
<keyword evidence="9" id="KW-1185">Reference proteome</keyword>
<evidence type="ECO:0000259" key="7">
    <source>
        <dbReference type="PROSITE" id="PS50850"/>
    </source>
</evidence>
<feature type="transmembrane region" description="Helical" evidence="6">
    <location>
        <begin position="361"/>
        <end position="379"/>
    </location>
</feature>
<keyword evidence="5 6" id="KW-0472">Membrane</keyword>
<feature type="domain" description="Major facilitator superfamily (MFS) profile" evidence="7">
    <location>
        <begin position="13"/>
        <end position="384"/>
    </location>
</feature>
<accession>A0ABW6WNW6</accession>
<evidence type="ECO:0000256" key="5">
    <source>
        <dbReference type="ARBA" id="ARBA00023136"/>
    </source>
</evidence>
<dbReference type="PROSITE" id="PS50850">
    <property type="entry name" value="MFS"/>
    <property type="match status" value="1"/>
</dbReference>
<dbReference type="SUPFAM" id="SSF103473">
    <property type="entry name" value="MFS general substrate transporter"/>
    <property type="match status" value="1"/>
</dbReference>
<keyword evidence="2" id="KW-1003">Cell membrane</keyword>
<dbReference type="Proteomes" id="UP001602245">
    <property type="component" value="Unassembled WGS sequence"/>
</dbReference>
<comment type="subcellular location">
    <subcellularLocation>
        <location evidence="1">Cell membrane</location>
        <topology evidence="1">Multi-pass membrane protein</topology>
    </subcellularLocation>
</comment>
<keyword evidence="3 6" id="KW-0812">Transmembrane</keyword>